<dbReference type="PANTHER" id="PTHR45772:SF4">
    <property type="entry name" value="ABC TRANSPORTER ATP-BINDING PROTEIN"/>
    <property type="match status" value="1"/>
</dbReference>
<proteinExistence type="predicted"/>
<keyword evidence="1" id="KW-0813">Transport</keyword>
<feature type="compositionally biased region" description="Low complexity" evidence="4">
    <location>
        <begin position="291"/>
        <end position="304"/>
    </location>
</feature>
<dbReference type="EMBL" id="JADBEB010000001">
    <property type="protein sequence ID" value="MBE1489838.1"/>
    <property type="molecule type" value="Genomic_DNA"/>
</dbReference>
<dbReference type="GO" id="GO:0005886">
    <property type="term" value="C:plasma membrane"/>
    <property type="evidence" value="ECO:0007669"/>
    <property type="project" value="TreeGrafter"/>
</dbReference>
<dbReference type="Pfam" id="PF12399">
    <property type="entry name" value="BCA_ABC_TP_C"/>
    <property type="match status" value="1"/>
</dbReference>
<reference evidence="6" key="1">
    <citation type="submission" date="2020-10" db="EMBL/GenBank/DDBJ databases">
        <title>Sequencing the genomes of 1000 actinobacteria strains.</title>
        <authorList>
            <person name="Klenk H.-P."/>
        </authorList>
    </citation>
    <scope>NUCLEOTIDE SEQUENCE</scope>
    <source>
        <strain evidence="6">DSM 46832</strain>
    </source>
</reference>
<dbReference type="PROSITE" id="PS50893">
    <property type="entry name" value="ABC_TRANSPORTER_2"/>
    <property type="match status" value="1"/>
</dbReference>
<protein>
    <submittedName>
        <fullName evidence="6">Branched-chain amino acid transport system ATP-binding protein</fullName>
    </submittedName>
</protein>
<dbReference type="Gene3D" id="3.40.50.300">
    <property type="entry name" value="P-loop containing nucleotide triphosphate hydrolases"/>
    <property type="match status" value="1"/>
</dbReference>
<evidence type="ECO:0000313" key="6">
    <source>
        <dbReference type="EMBL" id="MBE1489838.1"/>
    </source>
</evidence>
<evidence type="ECO:0000313" key="7">
    <source>
        <dbReference type="Proteomes" id="UP000649753"/>
    </source>
</evidence>
<name>A0A927R1L1_9ACTN</name>
<keyword evidence="7" id="KW-1185">Reference proteome</keyword>
<gene>
    <name evidence="6" type="ORF">H4W31_005476</name>
</gene>
<evidence type="ECO:0000256" key="2">
    <source>
        <dbReference type="ARBA" id="ARBA00022741"/>
    </source>
</evidence>
<feature type="domain" description="ABC transporter" evidence="5">
    <location>
        <begin position="6"/>
        <end position="255"/>
    </location>
</feature>
<dbReference type="SUPFAM" id="SSF52540">
    <property type="entry name" value="P-loop containing nucleoside triphosphate hydrolases"/>
    <property type="match status" value="1"/>
</dbReference>
<dbReference type="SMART" id="SM00382">
    <property type="entry name" value="AAA"/>
    <property type="match status" value="1"/>
</dbReference>
<evidence type="ECO:0000259" key="5">
    <source>
        <dbReference type="PROSITE" id="PS50893"/>
    </source>
</evidence>
<feature type="region of interest" description="Disordered" evidence="4">
    <location>
        <begin position="255"/>
        <end position="318"/>
    </location>
</feature>
<dbReference type="InterPro" id="IPR003593">
    <property type="entry name" value="AAA+_ATPase"/>
</dbReference>
<dbReference type="GO" id="GO:0005524">
    <property type="term" value="F:ATP binding"/>
    <property type="evidence" value="ECO:0007669"/>
    <property type="project" value="UniProtKB-KW"/>
</dbReference>
<accession>A0A927R1L1</accession>
<dbReference type="InterPro" id="IPR051120">
    <property type="entry name" value="ABC_AA/LPS_Transport"/>
</dbReference>
<dbReference type="InterPro" id="IPR027417">
    <property type="entry name" value="P-loop_NTPase"/>
</dbReference>
<evidence type="ECO:0000256" key="4">
    <source>
        <dbReference type="SAM" id="MobiDB-lite"/>
    </source>
</evidence>
<dbReference type="Proteomes" id="UP000649753">
    <property type="component" value="Unassembled WGS sequence"/>
</dbReference>
<dbReference type="PANTHER" id="PTHR45772">
    <property type="entry name" value="CONSERVED COMPONENT OF ABC TRANSPORTER FOR NATURAL AMINO ACIDS-RELATED"/>
    <property type="match status" value="1"/>
</dbReference>
<keyword evidence="3 6" id="KW-0067">ATP-binding</keyword>
<evidence type="ECO:0000256" key="3">
    <source>
        <dbReference type="ARBA" id="ARBA00022840"/>
    </source>
</evidence>
<dbReference type="AlphaFoldDB" id="A0A927R1L1"/>
<dbReference type="InterPro" id="IPR032823">
    <property type="entry name" value="BCA_ABC_TP_C"/>
</dbReference>
<dbReference type="Pfam" id="PF00005">
    <property type="entry name" value="ABC_tran"/>
    <property type="match status" value="1"/>
</dbReference>
<organism evidence="6 7">
    <name type="scientific">Plantactinospora soyae</name>
    <dbReference type="NCBI Taxonomy" id="1544732"/>
    <lineage>
        <taxon>Bacteria</taxon>
        <taxon>Bacillati</taxon>
        <taxon>Actinomycetota</taxon>
        <taxon>Actinomycetes</taxon>
        <taxon>Micromonosporales</taxon>
        <taxon>Micromonosporaceae</taxon>
        <taxon>Plantactinospora</taxon>
    </lineage>
</organism>
<feature type="compositionally biased region" description="Low complexity" evidence="4">
    <location>
        <begin position="255"/>
        <end position="271"/>
    </location>
</feature>
<evidence type="ECO:0000256" key="1">
    <source>
        <dbReference type="ARBA" id="ARBA00022448"/>
    </source>
</evidence>
<comment type="caution">
    <text evidence="6">The sequence shown here is derived from an EMBL/GenBank/DDBJ whole genome shotgun (WGS) entry which is preliminary data.</text>
</comment>
<sequence>MPEEGLALHHIGVRFGGLTALDDVSLRVPAGRVVGVIGPNGAGKTTLFNVVCGIVAPVAGSLTLDGRALRPRPHRLAGIGIARTLQGIGLFAGLTVLENVMAGAGRLARSGFGAALFGLPRSDRDERRLRTWAYEVLDGLGIAGHAHAAPGTLPFAVQKRVGLARALAARPRLLLLDEPAGGLAADDVDELAALIRQLPRQATDPCAVLLVEHHMDLVMSVCDEIVVLDFGRVIATGSPAEIRDDPAVADAYLGAADTGADTPGPDPDSGTGDVGSHTATAHSDAVDARSDAAASHSDAVVAHSDAVEAGPRVDGVTS</sequence>
<dbReference type="InterPro" id="IPR003439">
    <property type="entry name" value="ABC_transporter-like_ATP-bd"/>
</dbReference>
<dbReference type="GO" id="GO:0016887">
    <property type="term" value="F:ATP hydrolysis activity"/>
    <property type="evidence" value="ECO:0007669"/>
    <property type="project" value="InterPro"/>
</dbReference>
<keyword evidence="2" id="KW-0547">Nucleotide-binding</keyword>